<sequence>MAIFEKARVEVYDELWGVDRGEYTEFGRTLAVWGRTASGAWLTRGDARCSFTEDHVDVLVESDGSVFVSDEGRQQVCDRLAEAFPDADIHYYSADDGEDDGELDVAGTAPIFEVEFAVGRLQTD</sequence>
<evidence type="ECO:0000313" key="1">
    <source>
        <dbReference type="EMBL" id="RLV73472.1"/>
    </source>
</evidence>
<name>A0A0A0N5M6_STRRN</name>
<reference evidence="1 2" key="1">
    <citation type="journal article" date="2018" name="J. Biol. Chem.">
        <title>Discovery of the actinoplanic acid pathway in Streptomyces rapamycinicus reveals a genetically conserved synergism with rapamycin.</title>
        <authorList>
            <person name="Mrak P."/>
            <person name="Krastel P."/>
            <person name="Pivk Lukancic P."/>
            <person name="Tao J."/>
            <person name="Pistorius D."/>
            <person name="Moore C.M."/>
        </authorList>
    </citation>
    <scope>NUCLEOTIDE SEQUENCE [LARGE SCALE GENOMIC DNA]</scope>
    <source>
        <strain evidence="1 2">NRRL 5491</strain>
    </source>
</reference>
<dbReference type="STRING" id="1343740.M271_13960"/>
<accession>A0A0A0N5M6</accession>
<proteinExistence type="predicted"/>
<dbReference type="Proteomes" id="UP000281594">
    <property type="component" value="Unassembled WGS sequence"/>
</dbReference>
<dbReference type="HOGENOM" id="CLU_2002678_0_0_11"/>
<evidence type="ECO:0000313" key="2">
    <source>
        <dbReference type="Proteomes" id="UP000281594"/>
    </source>
</evidence>
<dbReference type="RefSeq" id="WP_020867793.1">
    <property type="nucleotide sequence ID" value="NC_022785.1"/>
</dbReference>
<dbReference type="AlphaFoldDB" id="A0A0A0N5M6"/>
<organism evidence="1 2">
    <name type="scientific">Streptomyces rapamycinicus (strain ATCC 29253 / DSM 41530 / NRRL 5491 / AYB-994)</name>
    <name type="common">Streptomyces hygroscopicus (strain ATCC 29253)</name>
    <dbReference type="NCBI Taxonomy" id="1343740"/>
    <lineage>
        <taxon>Bacteria</taxon>
        <taxon>Bacillati</taxon>
        <taxon>Actinomycetota</taxon>
        <taxon>Actinomycetes</taxon>
        <taxon>Kitasatosporales</taxon>
        <taxon>Streptomycetaceae</taxon>
        <taxon>Streptomyces</taxon>
        <taxon>Streptomyces violaceusniger group</taxon>
    </lineage>
</organism>
<dbReference type="KEGG" id="src:M271_13960"/>
<comment type="caution">
    <text evidence="1">The sequence shown here is derived from an EMBL/GenBank/DDBJ whole genome shotgun (WGS) entry which is preliminary data.</text>
</comment>
<gene>
    <name evidence="1" type="ORF">D3C57_129640</name>
</gene>
<dbReference type="eggNOG" id="ENOG50313SH">
    <property type="taxonomic scope" value="Bacteria"/>
</dbReference>
<dbReference type="EMBL" id="QYCY01000002">
    <property type="protein sequence ID" value="RLV73472.1"/>
    <property type="molecule type" value="Genomic_DNA"/>
</dbReference>
<protein>
    <submittedName>
        <fullName evidence="1">Uncharacterized protein</fullName>
    </submittedName>
</protein>